<feature type="compositionally biased region" description="Low complexity" evidence="1">
    <location>
        <begin position="155"/>
        <end position="168"/>
    </location>
</feature>
<feature type="compositionally biased region" description="Low complexity" evidence="1">
    <location>
        <begin position="477"/>
        <end position="489"/>
    </location>
</feature>
<evidence type="ECO:0000256" key="2">
    <source>
        <dbReference type="SAM" id="Phobius"/>
    </source>
</evidence>
<evidence type="ECO:0000313" key="3">
    <source>
        <dbReference type="EMBL" id="MDT0681954.1"/>
    </source>
</evidence>
<feature type="transmembrane region" description="Helical" evidence="2">
    <location>
        <begin position="15"/>
        <end position="36"/>
    </location>
</feature>
<comment type="caution">
    <text evidence="3">The sequence shown here is derived from an EMBL/GenBank/DDBJ whole genome shotgun (WGS) entry which is preliminary data.</text>
</comment>
<keyword evidence="4" id="KW-1185">Reference proteome</keyword>
<reference evidence="3 4" key="1">
    <citation type="submission" date="2023-09" db="EMBL/GenBank/DDBJ databases">
        <authorList>
            <person name="Rey-Velasco X."/>
        </authorList>
    </citation>
    <scope>NUCLEOTIDE SEQUENCE [LARGE SCALE GENOMIC DNA]</scope>
    <source>
        <strain evidence="3 4">F158</strain>
    </source>
</reference>
<feature type="compositionally biased region" description="Low complexity" evidence="1">
    <location>
        <begin position="442"/>
        <end position="469"/>
    </location>
</feature>
<proteinExistence type="predicted"/>
<dbReference type="EMBL" id="JAVRHL010000001">
    <property type="protein sequence ID" value="MDT0681954.1"/>
    <property type="molecule type" value="Genomic_DNA"/>
</dbReference>
<evidence type="ECO:0000313" key="4">
    <source>
        <dbReference type="Proteomes" id="UP001265259"/>
    </source>
</evidence>
<feature type="compositionally biased region" description="Basic and acidic residues" evidence="1">
    <location>
        <begin position="118"/>
        <end position="129"/>
    </location>
</feature>
<feature type="compositionally biased region" description="Low complexity" evidence="1">
    <location>
        <begin position="229"/>
        <end position="242"/>
    </location>
</feature>
<keyword evidence="2" id="KW-0812">Transmembrane</keyword>
<feature type="compositionally biased region" description="Low complexity" evidence="1">
    <location>
        <begin position="202"/>
        <end position="213"/>
    </location>
</feature>
<keyword evidence="2" id="KW-1133">Transmembrane helix</keyword>
<name>A0ABU3DE17_9RHOB</name>
<feature type="compositionally biased region" description="Basic and acidic residues" evidence="1">
    <location>
        <begin position="259"/>
        <end position="268"/>
    </location>
</feature>
<dbReference type="RefSeq" id="WP_311689703.1">
    <property type="nucleotide sequence ID" value="NZ_JAVRHL010000001.1"/>
</dbReference>
<feature type="compositionally biased region" description="Low complexity" evidence="1">
    <location>
        <begin position="395"/>
        <end position="409"/>
    </location>
</feature>
<organism evidence="3 4">
    <name type="scientific">Tropicimonas omnivorans</name>
    <dbReference type="NCBI Taxonomy" id="3075590"/>
    <lineage>
        <taxon>Bacteria</taxon>
        <taxon>Pseudomonadati</taxon>
        <taxon>Pseudomonadota</taxon>
        <taxon>Alphaproteobacteria</taxon>
        <taxon>Rhodobacterales</taxon>
        <taxon>Roseobacteraceae</taxon>
        <taxon>Tropicimonas</taxon>
    </lineage>
</organism>
<sequence length="710" mass="71382">MNGGIDLRADGSDRALWAGAALVALAIHAGLLIQIAPRMPEREDMTPEADLVIEMMDLSGGAVTTAAPASEAVAAPERASLASAETERAAAAESVAAAEAGTERLAEAEGGTRMTALDPDRAEEARRDASLTPDGDGEVAAASEEDGRLEEAGDAGAALRAGTETAEAAEAERLAALPDDPDRGLAATGGETVEGTVAERMAGQGAAENAAQAEADRPETAPDELASLTEPETAPAPATDPARLAVPAEELALAGTEADALRGTEAERLSGTPLPSASAAVSEAAPARSSAAPAPRIAALPDAPAPPPVARPSTGLTVTTERQGGATGEPARIAALPDEPAASAPASPGPARLGALPDRTAPAPSGSGALAPAPTSSAPARLAASPEGAPRSPGSFTSATSATVSPVASGARVTAAPQGAAPTRLAPGTSAAAPSGDGPRRLAALPETPSAAPATTGSGSGASRLSALPEPERGDEGAAPPGTLAAPAPNDGVIDESERVRYAAMLTYLRDFEAPSTCFAALPVLGEETGTLTLDAFGETDAGLDSFRTGLEAAAGIAPGTFLRRVTDSQCAALRFVTHVGRYPEFGVYIDIAERNIVSGDQLEAAIRNTGGRNVHLLLIDDEGMVQVLDDFVSSRLGQREIAIGMNLTGGDVETEQLLMALTSPAPLETVRSLNGANAPRFFGRLEQEMDRKGLDLDAALVGFTVRLPD</sequence>
<feature type="compositionally biased region" description="Low complexity" evidence="1">
    <location>
        <begin position="334"/>
        <end position="386"/>
    </location>
</feature>
<accession>A0ABU3DE17</accession>
<gene>
    <name evidence="3" type="ORF">RM543_04590</name>
</gene>
<protein>
    <submittedName>
        <fullName evidence="3">Uncharacterized protein</fullName>
    </submittedName>
</protein>
<feature type="region of interest" description="Disordered" evidence="1">
    <location>
        <begin position="97"/>
        <end position="492"/>
    </location>
</feature>
<keyword evidence="2" id="KW-0472">Membrane</keyword>
<evidence type="ECO:0000256" key="1">
    <source>
        <dbReference type="SAM" id="MobiDB-lite"/>
    </source>
</evidence>
<feature type="compositionally biased region" description="Low complexity" evidence="1">
    <location>
        <begin position="273"/>
        <end position="302"/>
    </location>
</feature>
<dbReference type="Proteomes" id="UP001265259">
    <property type="component" value="Unassembled WGS sequence"/>
</dbReference>